<dbReference type="SUPFAM" id="SSF54277">
    <property type="entry name" value="CAD &amp; PB1 domains"/>
    <property type="match status" value="1"/>
</dbReference>
<dbReference type="PANTHER" id="PTHR31066">
    <property type="entry name" value="OS05G0427100 PROTEIN-RELATED"/>
    <property type="match status" value="1"/>
</dbReference>
<feature type="domain" description="PB1" evidence="2">
    <location>
        <begin position="98"/>
        <end position="178"/>
    </location>
</feature>
<dbReference type="Proteomes" id="UP001293254">
    <property type="component" value="Unassembled WGS sequence"/>
</dbReference>
<evidence type="ECO:0000313" key="3">
    <source>
        <dbReference type="EMBL" id="KAK4421275.1"/>
    </source>
</evidence>
<sequence length="248" mass="27848">MGFPQVPPHHHRHHPPGPPPLSKSFQSPTTLTYQFSLTPLSLSLDSRYVVSAHIFMACFRKSNDPDSGLPDSVASTPRSDHHHLLHEDTSVAKSSPAPHDNQPPYVGWRHPYRRRPPPQTTFSGLLSKTLQALSFPTRTCDALITVTADEDVENMMEEYDRLSQGQRSARLRLFLFPTDWARGRFLERGRSEKPPQDQKQKPFERNNISMSDPGSPAPVVSSPVLPPRHHRLPHPVNSGSSAGENQTR</sequence>
<feature type="compositionally biased region" description="Low complexity" evidence="1">
    <location>
        <begin position="213"/>
        <end position="223"/>
    </location>
</feature>
<feature type="region of interest" description="Disordered" evidence="1">
    <location>
        <begin position="186"/>
        <end position="248"/>
    </location>
</feature>
<dbReference type="InterPro" id="IPR000270">
    <property type="entry name" value="PB1_dom"/>
</dbReference>
<name>A0AAE1Y066_9LAMI</name>
<feature type="compositionally biased region" description="Polar residues" evidence="1">
    <location>
        <begin position="237"/>
        <end position="248"/>
    </location>
</feature>
<evidence type="ECO:0000259" key="2">
    <source>
        <dbReference type="SMART" id="SM00666"/>
    </source>
</evidence>
<feature type="region of interest" description="Disordered" evidence="1">
    <location>
        <begin position="1"/>
        <end position="26"/>
    </location>
</feature>
<reference evidence="3" key="2">
    <citation type="journal article" date="2024" name="Plant">
        <title>Genomic evolution and insights into agronomic trait innovations of Sesamum species.</title>
        <authorList>
            <person name="Miao H."/>
            <person name="Wang L."/>
            <person name="Qu L."/>
            <person name="Liu H."/>
            <person name="Sun Y."/>
            <person name="Le M."/>
            <person name="Wang Q."/>
            <person name="Wei S."/>
            <person name="Zheng Y."/>
            <person name="Lin W."/>
            <person name="Duan Y."/>
            <person name="Cao H."/>
            <person name="Xiong S."/>
            <person name="Wang X."/>
            <person name="Wei L."/>
            <person name="Li C."/>
            <person name="Ma Q."/>
            <person name="Ju M."/>
            <person name="Zhao R."/>
            <person name="Li G."/>
            <person name="Mu C."/>
            <person name="Tian Q."/>
            <person name="Mei H."/>
            <person name="Zhang T."/>
            <person name="Gao T."/>
            <person name="Zhang H."/>
        </authorList>
    </citation>
    <scope>NUCLEOTIDE SEQUENCE</scope>
    <source>
        <strain evidence="3">3651</strain>
    </source>
</reference>
<dbReference type="SMART" id="SM00666">
    <property type="entry name" value="PB1"/>
    <property type="match status" value="1"/>
</dbReference>
<dbReference type="EMBL" id="JACGWO010000008">
    <property type="protein sequence ID" value="KAK4421275.1"/>
    <property type="molecule type" value="Genomic_DNA"/>
</dbReference>
<keyword evidence="4" id="KW-1185">Reference proteome</keyword>
<reference evidence="3" key="1">
    <citation type="submission" date="2020-06" db="EMBL/GenBank/DDBJ databases">
        <authorList>
            <person name="Li T."/>
            <person name="Hu X."/>
            <person name="Zhang T."/>
            <person name="Song X."/>
            <person name="Zhang H."/>
            <person name="Dai N."/>
            <person name="Sheng W."/>
            <person name="Hou X."/>
            <person name="Wei L."/>
        </authorList>
    </citation>
    <scope>NUCLEOTIDE SEQUENCE</scope>
    <source>
        <strain evidence="3">3651</strain>
        <tissue evidence="3">Leaf</tissue>
    </source>
</reference>
<accession>A0AAE1Y066</accession>
<evidence type="ECO:0000313" key="4">
    <source>
        <dbReference type="Proteomes" id="UP001293254"/>
    </source>
</evidence>
<gene>
    <name evidence="3" type="ORF">Salat_2078000</name>
</gene>
<organism evidence="3 4">
    <name type="scientific">Sesamum alatum</name>
    <dbReference type="NCBI Taxonomy" id="300844"/>
    <lineage>
        <taxon>Eukaryota</taxon>
        <taxon>Viridiplantae</taxon>
        <taxon>Streptophyta</taxon>
        <taxon>Embryophyta</taxon>
        <taxon>Tracheophyta</taxon>
        <taxon>Spermatophyta</taxon>
        <taxon>Magnoliopsida</taxon>
        <taxon>eudicotyledons</taxon>
        <taxon>Gunneridae</taxon>
        <taxon>Pentapetalae</taxon>
        <taxon>asterids</taxon>
        <taxon>lamiids</taxon>
        <taxon>Lamiales</taxon>
        <taxon>Pedaliaceae</taxon>
        <taxon>Sesamum</taxon>
    </lineage>
</organism>
<dbReference type="AlphaFoldDB" id="A0AAE1Y066"/>
<evidence type="ECO:0000256" key="1">
    <source>
        <dbReference type="SAM" id="MobiDB-lite"/>
    </source>
</evidence>
<feature type="region of interest" description="Disordered" evidence="1">
    <location>
        <begin position="88"/>
        <end position="112"/>
    </location>
</feature>
<comment type="caution">
    <text evidence="3">The sequence shown here is derived from an EMBL/GenBank/DDBJ whole genome shotgun (WGS) entry which is preliminary data.</text>
</comment>
<dbReference type="PANTHER" id="PTHR31066:SF33">
    <property type="entry name" value="OS07G0556300 PROTEIN"/>
    <property type="match status" value="1"/>
</dbReference>
<protein>
    <recommendedName>
        <fullName evidence="2">PB1 domain-containing protein</fullName>
    </recommendedName>
</protein>
<dbReference type="InterPro" id="IPR053198">
    <property type="entry name" value="Gynoecium_Dev_Regulator"/>
</dbReference>
<proteinExistence type="predicted"/>
<dbReference type="Pfam" id="PF00564">
    <property type="entry name" value="PB1"/>
    <property type="match status" value="1"/>
</dbReference>
<feature type="compositionally biased region" description="Basic and acidic residues" evidence="1">
    <location>
        <begin position="186"/>
        <end position="204"/>
    </location>
</feature>